<feature type="binding site" evidence="3">
    <location>
        <position position="168"/>
    </location>
    <ligand>
        <name>Zn(2+)</name>
        <dbReference type="ChEBI" id="CHEBI:29105"/>
        <label>2</label>
    </ligand>
</feature>
<dbReference type="PANTHER" id="PTHR11596">
    <property type="entry name" value="ALKALINE PHOSPHATASE"/>
    <property type="match status" value="1"/>
</dbReference>
<dbReference type="Proteomes" id="UP000193642">
    <property type="component" value="Unassembled WGS sequence"/>
</dbReference>
<feature type="binding site" evidence="3">
    <location>
        <position position="496"/>
    </location>
    <ligand>
        <name>Zn(2+)</name>
        <dbReference type="ChEBI" id="CHEBI:29105"/>
        <label>2</label>
    </ligand>
</feature>
<evidence type="ECO:0000313" key="6">
    <source>
        <dbReference type="EMBL" id="ORY43023.1"/>
    </source>
</evidence>
<comment type="cofactor">
    <cofactor evidence="3">
        <name>Zn(2+)</name>
        <dbReference type="ChEBI" id="CHEBI:29105"/>
    </cofactor>
    <text evidence="3">Binds 2 Zn(2+) ions.</text>
</comment>
<dbReference type="GO" id="GO:0046872">
    <property type="term" value="F:metal ion binding"/>
    <property type="evidence" value="ECO:0007669"/>
    <property type="project" value="UniProtKB-KW"/>
</dbReference>
<keyword evidence="3" id="KW-0862">Zinc</keyword>
<dbReference type="AlphaFoldDB" id="A0A1Y2C7L8"/>
<reference evidence="6 7" key="1">
    <citation type="submission" date="2016-07" db="EMBL/GenBank/DDBJ databases">
        <title>Pervasive Adenine N6-methylation of Active Genes in Fungi.</title>
        <authorList>
            <consortium name="DOE Joint Genome Institute"/>
            <person name="Mondo S.J."/>
            <person name="Dannebaum R.O."/>
            <person name="Kuo R.C."/>
            <person name="Labutti K."/>
            <person name="Haridas S."/>
            <person name="Kuo A."/>
            <person name="Salamov A."/>
            <person name="Ahrendt S.R."/>
            <person name="Lipzen A."/>
            <person name="Sullivan W."/>
            <person name="Andreopoulos W.B."/>
            <person name="Clum A."/>
            <person name="Lindquist E."/>
            <person name="Daum C."/>
            <person name="Ramamoorthy G.K."/>
            <person name="Gryganskyi A."/>
            <person name="Culley D."/>
            <person name="Magnuson J.K."/>
            <person name="James T.Y."/>
            <person name="O'Malley M.A."/>
            <person name="Stajich J.E."/>
            <person name="Spatafora J.W."/>
            <person name="Visel A."/>
            <person name="Grigoriev I.V."/>
        </authorList>
    </citation>
    <scope>NUCLEOTIDE SEQUENCE [LARGE SCALE GENOMIC DNA]</scope>
    <source>
        <strain evidence="6 7">JEL800</strain>
    </source>
</reference>
<dbReference type="InterPro" id="IPR017850">
    <property type="entry name" value="Alkaline_phosphatase_core_sf"/>
</dbReference>
<keyword evidence="5" id="KW-0732">Signal</keyword>
<keyword evidence="7" id="KW-1185">Reference proteome</keyword>
<dbReference type="GO" id="GO:0004035">
    <property type="term" value="F:alkaline phosphatase activity"/>
    <property type="evidence" value="ECO:0007669"/>
    <property type="project" value="UniProtKB-EC"/>
</dbReference>
<dbReference type="EC" id="3.1.3.1" evidence="1"/>
<dbReference type="PRINTS" id="PR00113">
    <property type="entry name" value="ALKPHPHTASE"/>
</dbReference>
<feature type="active site" description="Phosphoserine intermediate" evidence="2">
    <location>
        <position position="220"/>
    </location>
</feature>
<dbReference type="SMART" id="SM00098">
    <property type="entry name" value="alkPPc"/>
    <property type="match status" value="1"/>
</dbReference>
<organism evidence="6 7">
    <name type="scientific">Rhizoclosmatium globosum</name>
    <dbReference type="NCBI Taxonomy" id="329046"/>
    <lineage>
        <taxon>Eukaryota</taxon>
        <taxon>Fungi</taxon>
        <taxon>Fungi incertae sedis</taxon>
        <taxon>Chytridiomycota</taxon>
        <taxon>Chytridiomycota incertae sedis</taxon>
        <taxon>Chytridiomycetes</taxon>
        <taxon>Chytridiales</taxon>
        <taxon>Chytriomycetaceae</taxon>
        <taxon>Rhizoclosmatium</taxon>
    </lineage>
</organism>
<protein>
    <recommendedName>
        <fullName evidence="1">alkaline phosphatase</fullName>
        <ecNumber evidence="1">3.1.3.1</ecNumber>
    </recommendedName>
</protein>
<dbReference type="PANTHER" id="PTHR11596:SF72">
    <property type="entry name" value="ALKALINE PHOSPHATASE"/>
    <property type="match status" value="1"/>
</dbReference>
<feature type="binding site" evidence="3">
    <location>
        <position position="168"/>
    </location>
    <ligand>
        <name>Mg(2+)</name>
        <dbReference type="ChEBI" id="CHEBI:18420"/>
    </ligand>
</feature>
<sequence length="762" mass="80350">MQISALLTLAATAAALSSVPQPGQQNKYRALQRDTKLAIVPVDGAEFLAGQHFDISIELHSDDTTVPDFSNLAVTINGKKISDVIVNAPAPYIWKPYNATFYADTKARDTKKSTTFAVARGTFRNVALPANGEYNVEVSAGGQIATAKWVVKGSAVRQAKNALLFIGDGMAPTMISAARYISKNTRFGKFANGDGFLEIEKFDAMGKIATNGIDAIITDSANSAAAYGSGQKGWVNGLNVYFDTTPGDNLDDAKVETISEIIRRVRPGMCVGIVTTASVVDATPAGFFGHTRSRSQGAHLVNEALNGFSHLVQNSTTKKWSVSGEPMPWGPAVKPDVLLGGGGEWFKGSKAINSTNYYDAFAAAGYNVVYDKTALKAASAGPVLGIFTAGHMDTWYEREFNTGALTTNPDSSPKLDGTTATNQPGLELMTTKAIEIMEKKCTDGWFLMAEAASVDKSMHPMDYDRGLADLLELDRTVKAVRSLECAKETAIFLTADHSQGYDVYGSVDLNYFRSAAQDDSVGADGKANLPEPASWQGEQRNAIGIYADAGWIDNVLDANGLPTKFADARFRLAGGKVDSPSHVENFEVKQPGLATSEGADGKPSYYPSNPLTRNPSINYVNGSKIIREQSGVYVADPHDTTKDSGFGLARPGNLPASSGSSVHTLQAVDLYCYGPAAASCGKVHDNTELFFLIANALGLGADATYQAPGAAPGTQYVAPAGNAGYVAPVGTGAAGNKPGNLYSSAATFGFSAVVAAAAMLLL</sequence>
<feature type="binding site" evidence="3">
    <location>
        <position position="283"/>
    </location>
    <ligand>
        <name>Mg(2+)</name>
        <dbReference type="ChEBI" id="CHEBI:18420"/>
    </ligand>
</feature>
<feature type="signal peptide" evidence="5">
    <location>
        <begin position="1"/>
        <end position="15"/>
    </location>
</feature>
<keyword evidence="3" id="KW-0460">Magnesium</keyword>
<proteinExistence type="inferred from homology"/>
<dbReference type="STRING" id="329046.A0A1Y2C7L8"/>
<evidence type="ECO:0000313" key="7">
    <source>
        <dbReference type="Proteomes" id="UP000193642"/>
    </source>
</evidence>
<feature type="binding site" evidence="3">
    <location>
        <position position="455"/>
    </location>
    <ligand>
        <name>Zn(2+)</name>
        <dbReference type="ChEBI" id="CHEBI:29105"/>
        <label>2</label>
    </ligand>
</feature>
<dbReference type="SUPFAM" id="SSF53649">
    <property type="entry name" value="Alkaline phosphatase-like"/>
    <property type="match status" value="1"/>
</dbReference>
<feature type="binding site" evidence="3">
    <location>
        <position position="459"/>
    </location>
    <ligand>
        <name>Zn(2+)</name>
        <dbReference type="ChEBI" id="CHEBI:29105"/>
        <label>2</label>
    </ligand>
</feature>
<comment type="similarity">
    <text evidence="4">Belongs to the alkaline phosphatase family.</text>
</comment>
<feature type="binding site" evidence="3">
    <location>
        <position position="281"/>
    </location>
    <ligand>
        <name>Mg(2+)</name>
        <dbReference type="ChEBI" id="CHEBI:18420"/>
    </ligand>
</feature>
<feature type="chain" id="PRO_5012169246" description="alkaline phosphatase" evidence="5">
    <location>
        <begin position="16"/>
        <end position="762"/>
    </location>
</feature>
<dbReference type="Pfam" id="PF00245">
    <property type="entry name" value="Alk_phosphatase"/>
    <property type="match status" value="1"/>
</dbReference>
<name>A0A1Y2C7L8_9FUNG</name>
<dbReference type="OrthoDB" id="5818554at2759"/>
<accession>A0A1Y2C7L8</accession>
<evidence type="ECO:0000256" key="3">
    <source>
        <dbReference type="PIRSR" id="PIRSR601952-2"/>
    </source>
</evidence>
<dbReference type="EMBL" id="MCGO01000026">
    <property type="protein sequence ID" value="ORY43023.1"/>
    <property type="molecule type" value="Genomic_DNA"/>
</dbReference>
<comment type="caution">
    <text evidence="6">The sequence shown here is derived from an EMBL/GenBank/DDBJ whole genome shotgun (WGS) entry which is preliminary data.</text>
</comment>
<evidence type="ECO:0000256" key="1">
    <source>
        <dbReference type="ARBA" id="ARBA00012647"/>
    </source>
</evidence>
<dbReference type="Gene3D" id="3.40.720.10">
    <property type="entry name" value="Alkaline Phosphatase, subunit A"/>
    <property type="match status" value="1"/>
</dbReference>
<dbReference type="InterPro" id="IPR001952">
    <property type="entry name" value="Alkaline_phosphatase"/>
</dbReference>
<feature type="binding site" evidence="3">
    <location>
        <position position="450"/>
    </location>
    <ligand>
        <name>Mg(2+)</name>
        <dbReference type="ChEBI" id="CHEBI:18420"/>
    </ligand>
</feature>
<dbReference type="CDD" id="cd16012">
    <property type="entry name" value="ALP"/>
    <property type="match status" value="1"/>
</dbReference>
<feature type="binding site" evidence="3">
    <location>
        <position position="497"/>
    </location>
    <ligand>
        <name>Zn(2+)</name>
        <dbReference type="ChEBI" id="CHEBI:29105"/>
        <label>2</label>
    </ligand>
</feature>
<keyword evidence="3" id="KW-0479">Metal-binding</keyword>
<gene>
    <name evidence="6" type="ORF">BCR33DRAFT_717750</name>
</gene>
<evidence type="ECO:0000256" key="5">
    <source>
        <dbReference type="SAM" id="SignalP"/>
    </source>
</evidence>
<comment type="cofactor">
    <cofactor evidence="3">
        <name>Mg(2+)</name>
        <dbReference type="ChEBI" id="CHEBI:18420"/>
    </cofactor>
    <text evidence="3">Binds 1 Mg(2+) ion.</text>
</comment>
<evidence type="ECO:0000256" key="4">
    <source>
        <dbReference type="RuleBase" id="RU003946"/>
    </source>
</evidence>
<evidence type="ECO:0000256" key="2">
    <source>
        <dbReference type="PIRSR" id="PIRSR601952-1"/>
    </source>
</evidence>